<name>A0A0B0NPE2_GOSAR</name>
<evidence type="ECO:0000313" key="2">
    <source>
        <dbReference type="Proteomes" id="UP000032142"/>
    </source>
</evidence>
<reference evidence="2" key="1">
    <citation type="submission" date="2014-09" db="EMBL/GenBank/DDBJ databases">
        <authorList>
            <person name="Mudge J."/>
            <person name="Ramaraj T."/>
            <person name="Lindquist I.E."/>
            <person name="Bharti A.K."/>
            <person name="Sundararajan A."/>
            <person name="Cameron C.T."/>
            <person name="Woodward J.E."/>
            <person name="May G.D."/>
            <person name="Brubaker C."/>
            <person name="Broadhvest J."/>
            <person name="Wilkins T.A."/>
        </authorList>
    </citation>
    <scope>NUCLEOTIDE SEQUENCE</scope>
    <source>
        <strain evidence="2">cv. AKA8401</strain>
    </source>
</reference>
<gene>
    <name evidence="1" type="ORF">F383_20853</name>
</gene>
<dbReference type="AlphaFoldDB" id="A0A0B0NPE2"/>
<keyword evidence="2" id="KW-1185">Reference proteome</keyword>
<dbReference type="Proteomes" id="UP000032142">
    <property type="component" value="Unassembled WGS sequence"/>
</dbReference>
<protein>
    <submittedName>
        <fullName evidence="1">Uncharacterized protein</fullName>
    </submittedName>
</protein>
<evidence type="ECO:0000313" key="1">
    <source>
        <dbReference type="EMBL" id="KHG16398.1"/>
    </source>
</evidence>
<accession>A0A0B0NPE2</accession>
<organism evidence="1 2">
    <name type="scientific">Gossypium arboreum</name>
    <name type="common">Tree cotton</name>
    <name type="synonym">Gossypium nanking</name>
    <dbReference type="NCBI Taxonomy" id="29729"/>
    <lineage>
        <taxon>Eukaryota</taxon>
        <taxon>Viridiplantae</taxon>
        <taxon>Streptophyta</taxon>
        <taxon>Embryophyta</taxon>
        <taxon>Tracheophyta</taxon>
        <taxon>Spermatophyta</taxon>
        <taxon>Magnoliopsida</taxon>
        <taxon>eudicotyledons</taxon>
        <taxon>Gunneridae</taxon>
        <taxon>Pentapetalae</taxon>
        <taxon>rosids</taxon>
        <taxon>malvids</taxon>
        <taxon>Malvales</taxon>
        <taxon>Malvaceae</taxon>
        <taxon>Malvoideae</taxon>
        <taxon>Gossypium</taxon>
    </lineage>
</organism>
<sequence length="42" mass="4794">MDTRFPVLVVVLHMLWTHHSSKQHPIISPSSFLLYGSASFLL</sequence>
<proteinExistence type="predicted"/>
<dbReference type="EMBL" id="KN406093">
    <property type="protein sequence ID" value="KHG16398.1"/>
    <property type="molecule type" value="Genomic_DNA"/>
</dbReference>